<dbReference type="PROSITE" id="PS00394">
    <property type="entry name" value="DNA_PHOTOLYASES_1_1"/>
    <property type="match status" value="1"/>
</dbReference>
<comment type="cofactor">
    <cofactor evidence="1">
        <name>(6R)-5,10-methylene-5,6,7,8-tetrahydrofolate</name>
        <dbReference type="ChEBI" id="CHEBI:15636"/>
    </cofactor>
</comment>
<keyword evidence="4 7" id="KW-0285">Flavoprotein</keyword>
<dbReference type="PROSITE" id="PS51645">
    <property type="entry name" value="PHR_CRY_ALPHA_BETA"/>
    <property type="match status" value="1"/>
</dbReference>
<comment type="similarity">
    <text evidence="7">Belongs to the DNA photolyase family.</text>
</comment>
<evidence type="ECO:0000256" key="1">
    <source>
        <dbReference type="ARBA" id="ARBA00001932"/>
    </source>
</evidence>
<dbReference type="SUPFAM" id="SSF52425">
    <property type="entry name" value="Cryptochrome/photolyase, N-terminal domain"/>
    <property type="match status" value="1"/>
</dbReference>
<organism evidence="9 10">
    <name type="scientific">Cellvibrio fontiphilus</name>
    <dbReference type="NCBI Taxonomy" id="1815559"/>
    <lineage>
        <taxon>Bacteria</taxon>
        <taxon>Pseudomonadati</taxon>
        <taxon>Pseudomonadota</taxon>
        <taxon>Gammaproteobacteria</taxon>
        <taxon>Cellvibrionales</taxon>
        <taxon>Cellvibrionaceae</taxon>
        <taxon>Cellvibrio</taxon>
    </lineage>
</organism>
<dbReference type="RefSeq" id="WP_378118076.1">
    <property type="nucleotide sequence ID" value="NZ_JBHRTF010000003.1"/>
</dbReference>
<dbReference type="EMBL" id="JBHRTF010000003">
    <property type="protein sequence ID" value="MFC3115615.1"/>
    <property type="molecule type" value="Genomic_DNA"/>
</dbReference>
<evidence type="ECO:0000256" key="6">
    <source>
        <dbReference type="ARBA" id="ARBA00022991"/>
    </source>
</evidence>
<protein>
    <submittedName>
        <fullName evidence="9">Deoxyribodipyrimidine photo-lyase</fullName>
        <ecNumber evidence="9">4.1.99.3</ecNumber>
    </submittedName>
</protein>
<dbReference type="InterPro" id="IPR002081">
    <property type="entry name" value="Cryptochrome/DNA_photolyase_1"/>
</dbReference>
<evidence type="ECO:0000256" key="5">
    <source>
        <dbReference type="ARBA" id="ARBA00022827"/>
    </source>
</evidence>
<dbReference type="SUPFAM" id="SSF48173">
    <property type="entry name" value="Cryptochrome/photolyase FAD-binding domain"/>
    <property type="match status" value="1"/>
</dbReference>
<dbReference type="EC" id="4.1.99.3" evidence="9"/>
<evidence type="ECO:0000256" key="3">
    <source>
        <dbReference type="ARBA" id="ARBA00005862"/>
    </source>
</evidence>
<evidence type="ECO:0000256" key="4">
    <source>
        <dbReference type="ARBA" id="ARBA00022630"/>
    </source>
</evidence>
<proteinExistence type="inferred from homology"/>
<dbReference type="InterPro" id="IPR006050">
    <property type="entry name" value="DNA_photolyase_N"/>
</dbReference>
<dbReference type="Gene3D" id="3.40.50.620">
    <property type="entry name" value="HUPs"/>
    <property type="match status" value="1"/>
</dbReference>
<evidence type="ECO:0000259" key="8">
    <source>
        <dbReference type="PROSITE" id="PS51645"/>
    </source>
</evidence>
<dbReference type="InterPro" id="IPR018394">
    <property type="entry name" value="DNA_photolyase_1_CS_C"/>
</dbReference>
<keyword evidence="9" id="KW-0456">Lyase</keyword>
<accession>A0ABV7FEA8</accession>
<dbReference type="Gene3D" id="1.25.40.80">
    <property type="match status" value="1"/>
</dbReference>
<feature type="domain" description="Photolyase/cryptochrome alpha/beta" evidence="8">
    <location>
        <begin position="1"/>
        <end position="134"/>
    </location>
</feature>
<evidence type="ECO:0000313" key="10">
    <source>
        <dbReference type="Proteomes" id="UP001595555"/>
    </source>
</evidence>
<dbReference type="InterPro" id="IPR036134">
    <property type="entry name" value="Crypto/Photolyase_FAD-like_sf"/>
</dbReference>
<dbReference type="PANTHER" id="PTHR11455:SF9">
    <property type="entry name" value="CRYPTOCHROME CIRCADIAN CLOCK 5 ISOFORM X1"/>
    <property type="match status" value="1"/>
</dbReference>
<evidence type="ECO:0000256" key="2">
    <source>
        <dbReference type="ARBA" id="ARBA00001974"/>
    </source>
</evidence>
<comment type="similarity">
    <text evidence="3">Belongs to the DNA photolyase class-1 family.</text>
</comment>
<dbReference type="GO" id="GO:0003904">
    <property type="term" value="F:deoxyribodipyrimidine photo-lyase activity"/>
    <property type="evidence" value="ECO:0007669"/>
    <property type="project" value="UniProtKB-EC"/>
</dbReference>
<dbReference type="Proteomes" id="UP001595555">
    <property type="component" value="Unassembled WGS sequence"/>
</dbReference>
<dbReference type="Pfam" id="PF00875">
    <property type="entry name" value="DNA_photolyase"/>
    <property type="match status" value="1"/>
</dbReference>
<dbReference type="InterPro" id="IPR005101">
    <property type="entry name" value="Cryptochr/Photolyase_FAD-bd"/>
</dbReference>
<keyword evidence="5 7" id="KW-0274">FAD</keyword>
<keyword evidence="6 7" id="KW-0157">Chromophore</keyword>
<dbReference type="InterPro" id="IPR036155">
    <property type="entry name" value="Crypto/Photolyase_N_sf"/>
</dbReference>
<comment type="cofactor">
    <cofactor evidence="2">
        <name>FAD</name>
        <dbReference type="ChEBI" id="CHEBI:57692"/>
    </cofactor>
</comment>
<dbReference type="Gene3D" id="1.10.579.10">
    <property type="entry name" value="DNA Cyclobutane Dipyrimidine Photolyase, subunit A, domain 3"/>
    <property type="match status" value="1"/>
</dbReference>
<dbReference type="PANTHER" id="PTHR11455">
    <property type="entry name" value="CRYPTOCHROME"/>
    <property type="match status" value="1"/>
</dbReference>
<evidence type="ECO:0000256" key="7">
    <source>
        <dbReference type="RuleBase" id="RU004182"/>
    </source>
</evidence>
<dbReference type="PRINTS" id="PR00147">
    <property type="entry name" value="DNAPHOTLYASE"/>
</dbReference>
<reference evidence="10" key="1">
    <citation type="journal article" date="2019" name="Int. J. Syst. Evol. Microbiol.">
        <title>The Global Catalogue of Microorganisms (GCM) 10K type strain sequencing project: providing services to taxonomists for standard genome sequencing and annotation.</title>
        <authorList>
            <consortium name="The Broad Institute Genomics Platform"/>
            <consortium name="The Broad Institute Genome Sequencing Center for Infectious Disease"/>
            <person name="Wu L."/>
            <person name="Ma J."/>
        </authorList>
    </citation>
    <scope>NUCLEOTIDE SEQUENCE [LARGE SCALE GENOMIC DNA]</scope>
    <source>
        <strain evidence="10">KCTC 52237</strain>
    </source>
</reference>
<dbReference type="InterPro" id="IPR014729">
    <property type="entry name" value="Rossmann-like_a/b/a_fold"/>
</dbReference>
<keyword evidence="10" id="KW-1185">Reference proteome</keyword>
<sequence>MTALVWLRHDLRLRDNPALFKAAELGQGVVAVYVHCAAYVRLHDQSAAQRDFIRRHLHLLQQQLLELNIPLKVIRVEEPGEIAPQLLQLAQQLNVTQCFFNAEYPINELNRDLAVNQLLREQGIAVKRCHDRCIVPPGMVRNGQGEPYKVFTAFKKKWLQMVMPLDLKPLALPAKQSVNSTVTADSIAAIDSLFDADGLRDLSTLWPAGEHEAYRRLDNFIANGLTQYLVQRDFPAIDGTSSLSPYFAVGSLSPRQALSAVLAYTYGDWSGNAGAACWISELIWREFYQHVVVDYPQVCKRKAMQAHTEAFPWQQDTALFDAWCKGMTGIPIVDAAMRQLNATGWMHNRLRMIVAMFLTKNCQIDWRWGEQYFMSQLIDGDFAANNGGWQWSASTGTDAAPYFRIFNPASQSERFDPNGEFIRKWVPELARLSAKEIHSPQPGAKGLPVTYPRPIVDLSESRKSTIALFKNLSPTTAYQS</sequence>
<gene>
    <name evidence="9" type="primary">phrB</name>
    <name evidence="9" type="ORF">ACFODX_08615</name>
</gene>
<evidence type="ECO:0000313" key="9">
    <source>
        <dbReference type="EMBL" id="MFC3115615.1"/>
    </source>
</evidence>
<name>A0ABV7FEA8_9GAMM</name>
<dbReference type="Pfam" id="PF03441">
    <property type="entry name" value="FAD_binding_7"/>
    <property type="match status" value="1"/>
</dbReference>
<dbReference type="NCBIfam" id="NF007955">
    <property type="entry name" value="PRK10674.1"/>
    <property type="match status" value="1"/>
</dbReference>
<comment type="caution">
    <text evidence="9">The sequence shown here is derived from an EMBL/GenBank/DDBJ whole genome shotgun (WGS) entry which is preliminary data.</text>
</comment>